<evidence type="ECO:0000256" key="9">
    <source>
        <dbReference type="SAM" id="Coils"/>
    </source>
</evidence>
<dbReference type="InterPro" id="IPR011645">
    <property type="entry name" value="HNOB_dom_associated"/>
</dbReference>
<evidence type="ECO:0000256" key="1">
    <source>
        <dbReference type="ARBA" id="ARBA00004496"/>
    </source>
</evidence>
<dbReference type="GO" id="GO:0070482">
    <property type="term" value="P:response to oxygen levels"/>
    <property type="evidence" value="ECO:0007669"/>
    <property type="project" value="TreeGrafter"/>
</dbReference>
<comment type="similarity">
    <text evidence="8">Belongs to the adenylyl cyclase class-4/guanylyl cyclase family.</text>
</comment>
<dbReference type="PROSITE" id="PS50125">
    <property type="entry name" value="GUANYLATE_CYCLASE_2"/>
    <property type="match status" value="1"/>
</dbReference>
<dbReference type="InterPro" id="IPR024096">
    <property type="entry name" value="NO_sig/Golgi_transp_ligand-bd"/>
</dbReference>
<dbReference type="Proteomes" id="UP000472265">
    <property type="component" value="Chromosome 2"/>
</dbReference>
<keyword evidence="4" id="KW-0547">Nucleotide-binding</keyword>
<evidence type="ECO:0000256" key="4">
    <source>
        <dbReference type="ARBA" id="ARBA00022741"/>
    </source>
</evidence>
<keyword evidence="3" id="KW-0963">Cytoplasm</keyword>
<evidence type="ECO:0000259" key="10">
    <source>
        <dbReference type="PROSITE" id="PS50125"/>
    </source>
</evidence>
<sequence length="732" mass="83390">ITFYATAPLYIKCLCRRQYGFINTCLRSMVVEKFGEETWVTLRDEAGVQDTFLTYEVYKDEISMQLVAKACKILGVKPEVVLRQFGEFFFEFCKRSGYDHMLRTLGGGNLFEFTENLDALHSFLTLSYKVPAPKLMCHRNPDGTMLLHYYSDRRGLCHIVPGIIGAVTKDFFNSEITMEIVNHLEELERTGKKEHVVFLVTQWPAVAARTSRTGSFTRIQSLQPSANRRNALVWAQEVSYIRSVVYINFPSHRSHWETVRGLVHLGKGKLLRGFQPVYPTTLNIDLKTFCHAFPFHIVFDEQLVVHQAGVNLQKIVPGLQTMSIHLDLYFSIVHPEVTFTISSIRKFINSHFVLQTRRDMMPEAWRGRPMLQLRGQMIWMPSLDCMLYQASPLLRSLQELEESHMHISDIAPHDVTRDLILLNQQRLAERELSSQLERKKEELRLLSQHLEEERRKTENLLYAMLPKHVANQLKEGKTVEAGEFKECTILFSDMVTFTNICSLCEPIQIVLMLNSMYLRFDRLTTVHNVYKVETIGDAYMVVGGVPIPVSSHAERVANFALGMILAAREVINPVTRGPIQIRVGLHSGPVLAGVVGEKMPCYCLFGDTVNTASRMESHGLPDKIHLSPTNKTFIIKKRGEIKVKGKGRMTTYFLERNVGASEQQIMGVSDRATGARQQDGQMSFRPGLFAVLILETQEDFILVPGDFYRGVVHHSPGQEGFAAGDQNHPEHQ</sequence>
<gene>
    <name evidence="11" type="primary">LOC115572360</name>
</gene>
<dbReference type="Pfam" id="PF00211">
    <property type="entry name" value="Guanylate_cyc"/>
    <property type="match status" value="1"/>
</dbReference>
<dbReference type="GO" id="GO:0020037">
    <property type="term" value="F:heme binding"/>
    <property type="evidence" value="ECO:0007669"/>
    <property type="project" value="InterPro"/>
</dbReference>
<dbReference type="CDD" id="cd07302">
    <property type="entry name" value="CHD"/>
    <property type="match status" value="1"/>
</dbReference>
<dbReference type="SMART" id="SM00044">
    <property type="entry name" value="CYCc"/>
    <property type="match status" value="1"/>
</dbReference>
<dbReference type="OMA" id="RDEITMQ"/>
<evidence type="ECO:0000256" key="8">
    <source>
        <dbReference type="RuleBase" id="RU000405"/>
    </source>
</evidence>
<dbReference type="SUPFAM" id="SSF111126">
    <property type="entry name" value="Ligand-binding domain in the NO signalling and Golgi transport"/>
    <property type="match status" value="1"/>
</dbReference>
<keyword evidence="7" id="KW-0141">cGMP biosynthesis</keyword>
<dbReference type="GO" id="GO:0019934">
    <property type="term" value="P:cGMP-mediated signaling"/>
    <property type="evidence" value="ECO:0007669"/>
    <property type="project" value="TreeGrafter"/>
</dbReference>
<evidence type="ECO:0000256" key="3">
    <source>
        <dbReference type="ARBA" id="ARBA00022490"/>
    </source>
</evidence>
<dbReference type="Gene3D" id="3.30.450.260">
    <property type="entry name" value="Haem NO binding associated domain"/>
    <property type="match status" value="1"/>
</dbReference>
<dbReference type="InterPro" id="IPR011644">
    <property type="entry name" value="Heme_NO-bd"/>
</dbReference>
<dbReference type="Gene3D" id="3.30.70.1230">
    <property type="entry name" value="Nucleotide cyclase"/>
    <property type="match status" value="1"/>
</dbReference>
<dbReference type="Gene3D" id="6.10.250.780">
    <property type="match status" value="1"/>
</dbReference>
<reference evidence="11" key="3">
    <citation type="submission" date="2025-09" db="UniProtKB">
        <authorList>
            <consortium name="Ensembl"/>
        </authorList>
    </citation>
    <scope>IDENTIFICATION</scope>
</reference>
<dbReference type="GO" id="GO:0008074">
    <property type="term" value="C:guanylate cyclase complex, soluble"/>
    <property type="evidence" value="ECO:0007669"/>
    <property type="project" value="TreeGrafter"/>
</dbReference>
<feature type="domain" description="Guanylate cyclase" evidence="10">
    <location>
        <begin position="488"/>
        <end position="616"/>
    </location>
</feature>
<dbReference type="InterPro" id="IPR018297">
    <property type="entry name" value="A/G_cyclase_CS"/>
</dbReference>
<keyword evidence="12" id="KW-1185">Reference proteome</keyword>
<evidence type="ECO:0000313" key="11">
    <source>
        <dbReference type="Ensembl" id="ENSSAUP00010034907.1"/>
    </source>
</evidence>
<name>A0A671WAB5_SPAAU</name>
<dbReference type="AlphaFoldDB" id="A0A671WAB5"/>
<proteinExistence type="inferred from homology"/>
<dbReference type="FunFam" id="3.30.70.1230:FF:000007">
    <property type="entry name" value="Guanylate cyclase soluble subunit alpha-3"/>
    <property type="match status" value="1"/>
</dbReference>
<dbReference type="GeneTree" id="ENSGT00940000165430"/>
<reference evidence="11" key="1">
    <citation type="submission" date="2021-04" db="EMBL/GenBank/DDBJ databases">
        <authorList>
            <consortium name="Wellcome Sanger Institute Data Sharing"/>
        </authorList>
    </citation>
    <scope>NUCLEOTIDE SEQUENCE [LARGE SCALE GENOMIC DNA]</scope>
</reference>
<evidence type="ECO:0000256" key="6">
    <source>
        <dbReference type="ARBA" id="ARBA00023239"/>
    </source>
</evidence>
<keyword evidence="5" id="KW-0342">GTP-binding</keyword>
<evidence type="ECO:0000256" key="5">
    <source>
        <dbReference type="ARBA" id="ARBA00023134"/>
    </source>
</evidence>
<dbReference type="PROSITE" id="PS00452">
    <property type="entry name" value="GUANYLATE_CYCLASE_1"/>
    <property type="match status" value="1"/>
</dbReference>
<dbReference type="Pfam" id="PF07701">
    <property type="entry name" value="HNOBA"/>
    <property type="match status" value="1"/>
</dbReference>
<organism evidence="11 12">
    <name type="scientific">Sparus aurata</name>
    <name type="common">Gilthead sea bream</name>
    <dbReference type="NCBI Taxonomy" id="8175"/>
    <lineage>
        <taxon>Eukaryota</taxon>
        <taxon>Metazoa</taxon>
        <taxon>Chordata</taxon>
        <taxon>Craniata</taxon>
        <taxon>Vertebrata</taxon>
        <taxon>Euteleostomi</taxon>
        <taxon>Actinopterygii</taxon>
        <taxon>Neopterygii</taxon>
        <taxon>Teleostei</taxon>
        <taxon>Neoteleostei</taxon>
        <taxon>Acanthomorphata</taxon>
        <taxon>Eupercaria</taxon>
        <taxon>Spariformes</taxon>
        <taxon>Sparidae</taxon>
        <taxon>Sparus</taxon>
    </lineage>
</organism>
<dbReference type="InterPro" id="IPR042463">
    <property type="entry name" value="HNOB_dom_associated_sf"/>
</dbReference>
<dbReference type="EC" id="4.6.1.2" evidence="2"/>
<dbReference type="InterPro" id="IPR029787">
    <property type="entry name" value="Nucleotide_cyclase"/>
</dbReference>
<dbReference type="FunFam" id="3.30.450.260:FF:000002">
    <property type="entry name" value="guanylate cyclase soluble subunit alpha-2"/>
    <property type="match status" value="1"/>
</dbReference>
<dbReference type="PANTHER" id="PTHR45655">
    <property type="entry name" value="GUANYLATE CYCLASE SOLUBLE SUBUNIT BETA-2"/>
    <property type="match status" value="1"/>
</dbReference>
<evidence type="ECO:0000256" key="7">
    <source>
        <dbReference type="ARBA" id="ARBA00023293"/>
    </source>
</evidence>
<feature type="coiled-coil region" evidence="9">
    <location>
        <begin position="422"/>
        <end position="460"/>
    </location>
</feature>
<keyword evidence="9" id="KW-0175">Coiled coil</keyword>
<dbReference type="GO" id="GO:0004383">
    <property type="term" value="F:guanylate cyclase activity"/>
    <property type="evidence" value="ECO:0007669"/>
    <property type="project" value="UniProtKB-EC"/>
</dbReference>
<dbReference type="InParanoid" id="A0A671WAB5"/>
<keyword evidence="6 8" id="KW-0456">Lyase</keyword>
<accession>A0A671WAB5</accession>
<comment type="subcellular location">
    <subcellularLocation>
        <location evidence="1">Cytoplasm</location>
    </subcellularLocation>
</comment>
<evidence type="ECO:0000313" key="12">
    <source>
        <dbReference type="Proteomes" id="UP000472265"/>
    </source>
</evidence>
<evidence type="ECO:0000256" key="2">
    <source>
        <dbReference type="ARBA" id="ARBA00012202"/>
    </source>
</evidence>
<dbReference type="SUPFAM" id="SSF55073">
    <property type="entry name" value="Nucleotide cyclase"/>
    <property type="match status" value="1"/>
</dbReference>
<dbReference type="Pfam" id="PF07700">
    <property type="entry name" value="HNOB"/>
    <property type="match status" value="1"/>
</dbReference>
<dbReference type="InterPro" id="IPR038158">
    <property type="entry name" value="H-NOX_domain_sf"/>
</dbReference>
<dbReference type="PANTHER" id="PTHR45655:SF15">
    <property type="entry name" value="GUANYLATE CYCLASE"/>
    <property type="match status" value="1"/>
</dbReference>
<dbReference type="Ensembl" id="ENSSAUT00010036769.1">
    <property type="protein sequence ID" value="ENSSAUP00010034907.1"/>
    <property type="gene ID" value="ENSSAUG00010014764.1"/>
</dbReference>
<reference evidence="11" key="2">
    <citation type="submission" date="2025-08" db="UniProtKB">
        <authorList>
            <consortium name="Ensembl"/>
        </authorList>
    </citation>
    <scope>IDENTIFICATION</scope>
</reference>
<protein>
    <recommendedName>
        <fullName evidence="2">guanylate cyclase</fullName>
        <ecNumber evidence="2">4.6.1.2</ecNumber>
    </recommendedName>
</protein>
<dbReference type="GO" id="GO:0005525">
    <property type="term" value="F:GTP binding"/>
    <property type="evidence" value="ECO:0007669"/>
    <property type="project" value="UniProtKB-KW"/>
</dbReference>
<dbReference type="InterPro" id="IPR001054">
    <property type="entry name" value="A/G_cyclase"/>
</dbReference>
<dbReference type="Gene3D" id="3.90.1520.10">
    <property type="entry name" value="H-NOX domain"/>
    <property type="match status" value="1"/>
</dbReference>